<reference evidence="1" key="1">
    <citation type="submission" date="2021-01" db="EMBL/GenBank/DDBJ databases">
        <authorList>
            <person name="Corre E."/>
            <person name="Pelletier E."/>
            <person name="Niang G."/>
            <person name="Scheremetjew M."/>
            <person name="Finn R."/>
            <person name="Kale V."/>
            <person name="Holt S."/>
            <person name="Cochrane G."/>
            <person name="Meng A."/>
            <person name="Brown T."/>
            <person name="Cohen L."/>
        </authorList>
    </citation>
    <scope>NUCLEOTIDE SEQUENCE</scope>
    <source>
        <strain evidence="1">CCMP1510</strain>
    </source>
</reference>
<accession>A0A7S3K396</accession>
<protein>
    <recommendedName>
        <fullName evidence="2">Glutaredoxin domain-containing protein</fullName>
    </recommendedName>
</protein>
<proteinExistence type="predicted"/>
<gene>
    <name evidence="1" type="ORF">ALAG00032_LOCUS14351</name>
</gene>
<evidence type="ECO:0000313" key="1">
    <source>
        <dbReference type="EMBL" id="CAE0373550.1"/>
    </source>
</evidence>
<dbReference type="Gene3D" id="3.40.30.10">
    <property type="entry name" value="Glutaredoxin"/>
    <property type="match status" value="1"/>
</dbReference>
<dbReference type="AlphaFoldDB" id="A0A7S3K396"/>
<organism evidence="1">
    <name type="scientific">Aureoumbra lagunensis</name>
    <dbReference type="NCBI Taxonomy" id="44058"/>
    <lineage>
        <taxon>Eukaryota</taxon>
        <taxon>Sar</taxon>
        <taxon>Stramenopiles</taxon>
        <taxon>Ochrophyta</taxon>
        <taxon>Pelagophyceae</taxon>
        <taxon>Pelagomonadales</taxon>
        <taxon>Aureoumbra</taxon>
    </lineage>
</organism>
<evidence type="ECO:0008006" key="2">
    <source>
        <dbReference type="Google" id="ProtNLM"/>
    </source>
</evidence>
<dbReference type="EMBL" id="HBIJ01022050">
    <property type="protein sequence ID" value="CAE0373550.1"/>
    <property type="molecule type" value="Transcribed_RNA"/>
</dbReference>
<name>A0A7S3K396_9STRA</name>
<sequence length="118" mass="13375">MSESKIILLVTSMPASSVIEGNQNFCRQVFRGKKIGPVVELDGMNPNEKEERNILFAISEKRGLYPQIFIKINDEISFVGDFEKMNELNDCNSLPPEILSANPQIQTFDKVFAFFLNS</sequence>